<gene>
    <name evidence="1" type="ORF">BWQ96_04096</name>
</gene>
<dbReference type="PANTHER" id="PTHR37067">
    <property type="entry name" value="PX DOMAIN-CONTAINING PROTEIN"/>
    <property type="match status" value="1"/>
</dbReference>
<organism evidence="1 2">
    <name type="scientific">Gracilariopsis chorda</name>
    <dbReference type="NCBI Taxonomy" id="448386"/>
    <lineage>
        <taxon>Eukaryota</taxon>
        <taxon>Rhodophyta</taxon>
        <taxon>Florideophyceae</taxon>
        <taxon>Rhodymeniophycidae</taxon>
        <taxon>Gracilariales</taxon>
        <taxon>Gracilariaceae</taxon>
        <taxon>Gracilariopsis</taxon>
    </lineage>
</organism>
<sequence length="185" mass="21074">MGGISGPLSGMKMLPAVTEVDVVTQSSNVIVDGLFVRSFIMDISPQTMEDFIALPDDKQRDIFVTLGVLFLSSFEQISRLIAERNPHNALSEYRVPPIIPQELTGLRPMEFYQIVNAQKKRLSFSIMPQEIVDIENCFVEFKDTLRRDSVVLQHLKYIKDSVKCANVFSESWKNILPRFTKLGDF</sequence>
<evidence type="ECO:0000313" key="2">
    <source>
        <dbReference type="Proteomes" id="UP000247409"/>
    </source>
</evidence>
<accession>A0A2V3IY79</accession>
<evidence type="ECO:0000313" key="1">
    <source>
        <dbReference type="EMBL" id="PXF46090.1"/>
    </source>
</evidence>
<comment type="caution">
    <text evidence="1">The sequence shown here is derived from an EMBL/GenBank/DDBJ whole genome shotgun (WGS) entry which is preliminary data.</text>
</comment>
<keyword evidence="2" id="KW-1185">Reference proteome</keyword>
<proteinExistence type="predicted"/>
<dbReference type="OrthoDB" id="129241at2759"/>
<dbReference type="Proteomes" id="UP000247409">
    <property type="component" value="Unassembled WGS sequence"/>
</dbReference>
<name>A0A2V3IY79_9FLOR</name>
<reference evidence="1 2" key="1">
    <citation type="journal article" date="2018" name="Mol. Biol. Evol.">
        <title>Analysis of the draft genome of the red seaweed Gracilariopsis chorda provides insights into genome size evolution in Rhodophyta.</title>
        <authorList>
            <person name="Lee J."/>
            <person name="Yang E.C."/>
            <person name="Graf L."/>
            <person name="Yang J.H."/>
            <person name="Qiu H."/>
            <person name="Zel Zion U."/>
            <person name="Chan C.X."/>
            <person name="Stephens T.G."/>
            <person name="Weber A.P.M."/>
            <person name="Boo G.H."/>
            <person name="Boo S.M."/>
            <person name="Kim K.M."/>
            <person name="Shin Y."/>
            <person name="Jung M."/>
            <person name="Lee S.J."/>
            <person name="Yim H.S."/>
            <person name="Lee J.H."/>
            <person name="Bhattacharya D."/>
            <person name="Yoon H.S."/>
        </authorList>
    </citation>
    <scope>NUCLEOTIDE SEQUENCE [LARGE SCALE GENOMIC DNA]</scope>
    <source>
        <strain evidence="1 2">SKKU-2015</strain>
        <tissue evidence="1">Whole body</tissue>
    </source>
</reference>
<dbReference type="EMBL" id="NBIV01000044">
    <property type="protein sequence ID" value="PXF46090.1"/>
    <property type="molecule type" value="Genomic_DNA"/>
</dbReference>
<dbReference type="AlphaFoldDB" id="A0A2V3IY79"/>
<protein>
    <submittedName>
        <fullName evidence="1">Uncharacterized protein</fullName>
    </submittedName>
</protein>
<dbReference type="PANTHER" id="PTHR37067:SF3">
    <property type="entry name" value="PX DOMAIN-CONTAINING PROTEIN"/>
    <property type="match status" value="1"/>
</dbReference>